<protein>
    <submittedName>
        <fullName evidence="3">Acid phosphatase PHOa</fullName>
    </submittedName>
</protein>
<evidence type="ECO:0000256" key="2">
    <source>
        <dbReference type="SAM" id="SignalP"/>
    </source>
</evidence>
<dbReference type="Gene3D" id="3.40.720.10">
    <property type="entry name" value="Alkaline Phosphatase, subunit A"/>
    <property type="match status" value="1"/>
</dbReference>
<dbReference type="InterPro" id="IPR007312">
    <property type="entry name" value="Phosphoesterase"/>
</dbReference>
<reference evidence="3 4" key="1">
    <citation type="journal article" date="2016" name="Genome Biol. Evol.">
        <title>Divergent and convergent evolution of fungal pathogenicity.</title>
        <authorList>
            <person name="Shang Y."/>
            <person name="Xiao G."/>
            <person name="Zheng P."/>
            <person name="Cen K."/>
            <person name="Zhan S."/>
            <person name="Wang C."/>
        </authorList>
    </citation>
    <scope>NUCLEOTIDE SEQUENCE [LARGE SCALE GENOMIC DNA]</scope>
    <source>
        <strain evidence="3 4">RCEF 1005</strain>
    </source>
</reference>
<dbReference type="EMBL" id="AZHF01000011">
    <property type="protein sequence ID" value="OAA69321.1"/>
    <property type="molecule type" value="Genomic_DNA"/>
</dbReference>
<keyword evidence="1" id="KW-0378">Hydrolase</keyword>
<comment type="caution">
    <text evidence="3">The sequence shown here is derived from an EMBL/GenBank/DDBJ whole genome shotgun (WGS) entry which is preliminary data.</text>
</comment>
<dbReference type="GO" id="GO:0009395">
    <property type="term" value="P:phospholipid catabolic process"/>
    <property type="evidence" value="ECO:0007669"/>
    <property type="project" value="TreeGrafter"/>
</dbReference>
<dbReference type="STRING" id="1081108.A0A168AXH1"/>
<dbReference type="PANTHER" id="PTHR31956:SF8">
    <property type="entry name" value="ACID PHOSPHATASE PHOA (AFU_ORTHOLOGUE AFUA_1G03570)"/>
    <property type="match status" value="1"/>
</dbReference>
<proteinExistence type="predicted"/>
<evidence type="ECO:0000313" key="4">
    <source>
        <dbReference type="Proteomes" id="UP000076881"/>
    </source>
</evidence>
<name>A0A168AXH1_CORDF</name>
<gene>
    <name evidence="3" type="ORF">LEL_10197</name>
</gene>
<dbReference type="GO" id="GO:0016788">
    <property type="term" value="F:hydrolase activity, acting on ester bonds"/>
    <property type="evidence" value="ECO:0007669"/>
    <property type="project" value="InterPro"/>
</dbReference>
<evidence type="ECO:0000313" key="3">
    <source>
        <dbReference type="EMBL" id="OAA69321.1"/>
    </source>
</evidence>
<dbReference type="Pfam" id="PF04185">
    <property type="entry name" value="Phosphoesterase"/>
    <property type="match status" value="1"/>
</dbReference>
<sequence>MVRLAATLFSVIGTVAASISNSERSLRVEQASRSTDAAASVAPDVKGLAFNRFYQIWMENEDYSGVADNPDLNWLASKGIKLTNYFATGHTSEPNYCASVGGDSFGMDGDDLHLIPTNVSTVANLLDVRGVSWAEYQEGIPHSGFEGTQSLNPDTYAVEYVRRHNPLIMFNSTVKNDTALRQIKSFTDFYNDRNQNSLPQWAFLTPNMTNDGHNTNVAFSSNWLRSFVSEIMNNTYFWNETLLLLTFDESKHYSSPNRVLSILLGGAVPQGLAGTVDDTMYSHYSAIASVSANWGLPSLGRWDCGANLFEVVANKTGYKNWVVDTSALFMNVSLPGPLSSRKYSRHRASWPVPSTNDSCSAGNGILQVVIDAYKGRTPTYNYTTPFPYDCDL</sequence>
<feature type="signal peptide" evidence="2">
    <location>
        <begin position="1"/>
        <end position="17"/>
    </location>
</feature>
<dbReference type="AlphaFoldDB" id="A0A168AXH1"/>
<dbReference type="PANTHER" id="PTHR31956">
    <property type="entry name" value="NON-SPECIFIC PHOSPHOLIPASE C4-RELATED"/>
    <property type="match status" value="1"/>
</dbReference>
<dbReference type="InterPro" id="IPR017850">
    <property type="entry name" value="Alkaline_phosphatase_core_sf"/>
</dbReference>
<keyword evidence="4" id="KW-1185">Reference proteome</keyword>
<organism evidence="3 4">
    <name type="scientific">Akanthomyces lecanii RCEF 1005</name>
    <dbReference type="NCBI Taxonomy" id="1081108"/>
    <lineage>
        <taxon>Eukaryota</taxon>
        <taxon>Fungi</taxon>
        <taxon>Dikarya</taxon>
        <taxon>Ascomycota</taxon>
        <taxon>Pezizomycotina</taxon>
        <taxon>Sordariomycetes</taxon>
        <taxon>Hypocreomycetidae</taxon>
        <taxon>Hypocreales</taxon>
        <taxon>Cordycipitaceae</taxon>
        <taxon>Akanthomyces</taxon>
        <taxon>Cordyceps confragosa</taxon>
    </lineage>
</organism>
<accession>A0A168AXH1</accession>
<dbReference type="OrthoDB" id="5135119at2759"/>
<evidence type="ECO:0000256" key="1">
    <source>
        <dbReference type="ARBA" id="ARBA00022801"/>
    </source>
</evidence>
<dbReference type="Proteomes" id="UP000076881">
    <property type="component" value="Unassembled WGS sequence"/>
</dbReference>
<keyword evidence="2" id="KW-0732">Signal</keyword>
<feature type="chain" id="PRO_5007895497" evidence="2">
    <location>
        <begin position="18"/>
        <end position="392"/>
    </location>
</feature>